<name>A0A437QSX1_9GAMM</name>
<feature type="chain" id="PRO_5019323814" description="Bacterial repeat domain-containing protein" evidence="1">
    <location>
        <begin position="20"/>
        <end position="990"/>
    </location>
</feature>
<dbReference type="InterPro" id="IPR044060">
    <property type="entry name" value="Bacterial_rp_domain"/>
</dbReference>
<comment type="caution">
    <text evidence="3">The sequence shown here is derived from an EMBL/GenBank/DDBJ whole genome shotgun (WGS) entry which is preliminary data.</text>
</comment>
<organism evidence="3 4">
    <name type="scientific">Rheinheimera riviphila</name>
    <dbReference type="NCBI Taxonomy" id="1834037"/>
    <lineage>
        <taxon>Bacteria</taxon>
        <taxon>Pseudomonadati</taxon>
        <taxon>Pseudomonadota</taxon>
        <taxon>Gammaproteobacteria</taxon>
        <taxon>Chromatiales</taxon>
        <taxon>Chromatiaceae</taxon>
        <taxon>Rheinheimera</taxon>
    </lineage>
</organism>
<evidence type="ECO:0000259" key="2">
    <source>
        <dbReference type="Pfam" id="PF18998"/>
    </source>
</evidence>
<dbReference type="Pfam" id="PF18998">
    <property type="entry name" value="Flg_new_2"/>
    <property type="match status" value="2"/>
</dbReference>
<evidence type="ECO:0000313" key="3">
    <source>
        <dbReference type="EMBL" id="RVU37601.1"/>
    </source>
</evidence>
<dbReference type="OrthoDB" id="5747841at2"/>
<reference evidence="3 4" key="1">
    <citation type="submission" date="2019-01" db="EMBL/GenBank/DDBJ databases">
        <authorList>
            <person name="Chen W.-M."/>
        </authorList>
    </citation>
    <scope>NUCLEOTIDE SEQUENCE [LARGE SCALE GENOMIC DNA]</scope>
    <source>
        <strain evidence="3 4">KYPC3</strain>
    </source>
</reference>
<protein>
    <recommendedName>
        <fullName evidence="2">Bacterial repeat domain-containing protein</fullName>
    </recommendedName>
</protein>
<evidence type="ECO:0000313" key="4">
    <source>
        <dbReference type="Proteomes" id="UP000283077"/>
    </source>
</evidence>
<dbReference type="EMBL" id="SACS01000008">
    <property type="protein sequence ID" value="RVU37601.1"/>
    <property type="molecule type" value="Genomic_DNA"/>
</dbReference>
<gene>
    <name evidence="3" type="ORF">EOE67_08915</name>
</gene>
<feature type="domain" description="Bacterial repeat" evidence="2">
    <location>
        <begin position="221"/>
        <end position="276"/>
    </location>
</feature>
<dbReference type="AlphaFoldDB" id="A0A437QSX1"/>
<proteinExistence type="predicted"/>
<dbReference type="RefSeq" id="WP_127698756.1">
    <property type="nucleotide sequence ID" value="NZ_SACS01000008.1"/>
</dbReference>
<feature type="domain" description="Bacterial repeat" evidence="2">
    <location>
        <begin position="147"/>
        <end position="193"/>
    </location>
</feature>
<keyword evidence="1" id="KW-0732">Signal</keyword>
<feature type="signal peptide" evidence="1">
    <location>
        <begin position="1"/>
        <end position="19"/>
    </location>
</feature>
<evidence type="ECO:0000256" key="1">
    <source>
        <dbReference type="SAM" id="SignalP"/>
    </source>
</evidence>
<accession>A0A437QSX1</accession>
<sequence>MIRGIFIAMLGLFSLSGCGGGETTAETPTPPTPVSVKTVQLAINGSGAVQSSTGQTCRVNCIIETQSSSLQLEPKADDGAQFAGWLNDCNGTAACTLNLSSVSKANATAVFQPRPVMLKVVVIGTGQVQISGQQLPCREQCEYPIPFGTTLTFTASPLSGATFGSWSSLCGNAQGQSCTATINQPQTLTVTFDPPVAQQAVTLNVIGLGKITSTALNTPCTGSCSVNVPAGTVLALNAVPDAAQQFVGWSDPCQALPACSLTVTAPVTLTARFAPIATSQVDDSNFVTVTNPQSTALQNYPLQFARPFVAGEIAQFPQLTLNGQPLPTQADVKQRHPDGSVRHAIISTVLPTVAAGASLKLNFINQATGRQQGAPNKTAMLAANYNFDATIEAKFADLPLHAVSARAMLQQDKFSYWTQGDIATTILLVDHSVDRPFDFGADQHRSVRPAFYATFWPALNKVQVRYVGEITNSLVLQDQLYDVTLKGGQLNPAVLYQQAALPHQAMTRWTRQFWLGEQLPVVSLNHQLAYLSKTRLVPNFDSSREISDATIQTQYQSWENKDSALYDGGLWAKPMANAGGRPDLGLYPAWTVRWFYSGDWRLTEIALRQAELSGSWPFHVREGDASRTFDEAKTVSGLGKILSINQGGRPTAWIPRLNWHETAANDKIQPLVPLVNSGWRPDVPHHPDLASGQYLLTGDYYFLEQSLFSAAYTTMDNNAAAKSSTLGRGPTGSEGALYSGETRGQGWALRTRVHTASITPDAMPEQQYFVSLTNKALAIWEGMYNVTDTPNKDNALWTFGRNTIAPKEFVYAAGAVSPLGQWVHGDKFATSYVSEYYDMSKTANGASPWMTHIVVLALGRAEELGFAAGPMKRFVGRVLAGPALETGFALELLSAYRQPSITQPDGGWYQSWLAVQDGYLPAYRLETFNRYQLGGYIDAEFGYDVMVWGTASYVTDLPGGEIVWQFYHNRLKDRISFNNNPKWAILPRRD</sequence>
<dbReference type="Proteomes" id="UP000283077">
    <property type="component" value="Unassembled WGS sequence"/>
</dbReference>
<dbReference type="PROSITE" id="PS51257">
    <property type="entry name" value="PROKAR_LIPOPROTEIN"/>
    <property type="match status" value="1"/>
</dbReference>
<keyword evidence="4" id="KW-1185">Reference proteome</keyword>